<reference evidence="2" key="1">
    <citation type="journal article" date="2022" name="Plant J.">
        <title>Strategies of tolerance reflected in two North American maple genomes.</title>
        <authorList>
            <person name="McEvoy S.L."/>
            <person name="Sezen U.U."/>
            <person name="Trouern-Trend A."/>
            <person name="McMahon S.M."/>
            <person name="Schaberg P.G."/>
            <person name="Yang J."/>
            <person name="Wegrzyn J.L."/>
            <person name="Swenson N.G."/>
        </authorList>
    </citation>
    <scope>NUCLEOTIDE SEQUENCE</scope>
    <source>
        <strain evidence="2">NS2018</strain>
    </source>
</reference>
<organism evidence="2 3">
    <name type="scientific">Acer saccharum</name>
    <name type="common">Sugar maple</name>
    <dbReference type="NCBI Taxonomy" id="4024"/>
    <lineage>
        <taxon>Eukaryota</taxon>
        <taxon>Viridiplantae</taxon>
        <taxon>Streptophyta</taxon>
        <taxon>Embryophyta</taxon>
        <taxon>Tracheophyta</taxon>
        <taxon>Spermatophyta</taxon>
        <taxon>Magnoliopsida</taxon>
        <taxon>eudicotyledons</taxon>
        <taxon>Gunneridae</taxon>
        <taxon>Pentapetalae</taxon>
        <taxon>rosids</taxon>
        <taxon>malvids</taxon>
        <taxon>Sapindales</taxon>
        <taxon>Sapindaceae</taxon>
        <taxon>Hippocastanoideae</taxon>
        <taxon>Acereae</taxon>
        <taxon>Acer</taxon>
    </lineage>
</organism>
<feature type="region of interest" description="Disordered" evidence="1">
    <location>
        <begin position="33"/>
        <end position="102"/>
    </location>
</feature>
<reference evidence="2" key="2">
    <citation type="submission" date="2023-06" db="EMBL/GenBank/DDBJ databases">
        <authorList>
            <person name="Swenson N.G."/>
            <person name="Wegrzyn J.L."/>
            <person name="Mcevoy S.L."/>
        </authorList>
    </citation>
    <scope>NUCLEOTIDE SEQUENCE</scope>
    <source>
        <strain evidence="2">NS2018</strain>
        <tissue evidence="2">Leaf</tissue>
    </source>
</reference>
<keyword evidence="3" id="KW-1185">Reference proteome</keyword>
<protein>
    <submittedName>
        <fullName evidence="2">Uncharacterized protein</fullName>
    </submittedName>
</protein>
<proteinExistence type="predicted"/>
<evidence type="ECO:0000313" key="2">
    <source>
        <dbReference type="EMBL" id="KAK0577053.1"/>
    </source>
</evidence>
<accession>A0AA39RNB6</accession>
<feature type="compositionally biased region" description="Basic residues" evidence="1">
    <location>
        <begin position="58"/>
        <end position="73"/>
    </location>
</feature>
<dbReference type="Proteomes" id="UP001168877">
    <property type="component" value="Unassembled WGS sequence"/>
</dbReference>
<feature type="compositionally biased region" description="Pro residues" evidence="1">
    <location>
        <begin position="83"/>
        <end position="93"/>
    </location>
</feature>
<feature type="compositionally biased region" description="Polar residues" evidence="1">
    <location>
        <begin position="33"/>
        <end position="51"/>
    </location>
</feature>
<name>A0AA39RNB6_ACESA</name>
<gene>
    <name evidence="2" type="ORF">LWI29_027255</name>
</gene>
<sequence length="114" mass="12902">MRGKWEIDDGDWDWVWVWVVGFDYLRVRVCHSTQPSNSADHPTQQQKTTARSKIGGSVKRRQRQRRRRRRRRQTCSVIVAAHPLPPSPSPSPSPSSSAAGLDGQLGLNLLNVDC</sequence>
<comment type="caution">
    <text evidence="2">The sequence shown here is derived from an EMBL/GenBank/DDBJ whole genome shotgun (WGS) entry which is preliminary data.</text>
</comment>
<dbReference type="EMBL" id="JAUESC010000386">
    <property type="protein sequence ID" value="KAK0577053.1"/>
    <property type="molecule type" value="Genomic_DNA"/>
</dbReference>
<evidence type="ECO:0000313" key="3">
    <source>
        <dbReference type="Proteomes" id="UP001168877"/>
    </source>
</evidence>
<evidence type="ECO:0000256" key="1">
    <source>
        <dbReference type="SAM" id="MobiDB-lite"/>
    </source>
</evidence>
<dbReference type="AlphaFoldDB" id="A0AA39RNB6"/>